<name>A0A0B4FHJ7_METAF</name>
<proteinExistence type="inferred from homology"/>
<evidence type="ECO:0000256" key="1">
    <source>
        <dbReference type="ARBA" id="ARBA00004685"/>
    </source>
</evidence>
<evidence type="ECO:0000256" key="3">
    <source>
        <dbReference type="SAM" id="Phobius"/>
    </source>
</evidence>
<evidence type="ECO:0000313" key="4">
    <source>
        <dbReference type="EMBL" id="KID65316.1"/>
    </source>
</evidence>
<reference evidence="4 5" key="1">
    <citation type="journal article" date="2014" name="Proc. Natl. Acad. Sci. U.S.A.">
        <title>Trajectory and genomic determinants of fungal-pathogen speciation and host adaptation.</title>
        <authorList>
            <person name="Hu X."/>
            <person name="Xiao G."/>
            <person name="Zheng P."/>
            <person name="Shang Y."/>
            <person name="Su Y."/>
            <person name="Zhang X."/>
            <person name="Liu X."/>
            <person name="Zhan S."/>
            <person name="St Leger R.J."/>
            <person name="Wang C."/>
        </authorList>
    </citation>
    <scope>NUCLEOTIDE SEQUENCE [LARGE SCALE GENOMIC DNA]</scope>
    <source>
        <strain evidence="4 5">ARSEF 549</strain>
    </source>
</reference>
<dbReference type="PANTHER" id="PTHR33365:SF4">
    <property type="entry name" value="CYCLOCHLOROTINE BIOSYNTHESIS PROTEIN O"/>
    <property type="match status" value="1"/>
</dbReference>
<dbReference type="Pfam" id="PF11807">
    <property type="entry name" value="UstYa"/>
    <property type="match status" value="1"/>
</dbReference>
<dbReference type="Proteomes" id="UP000031186">
    <property type="component" value="Unassembled WGS sequence"/>
</dbReference>
<dbReference type="EMBL" id="AZNF01000007">
    <property type="protein sequence ID" value="KID65316.1"/>
    <property type="molecule type" value="Genomic_DNA"/>
</dbReference>
<keyword evidence="3" id="KW-1133">Transmembrane helix</keyword>
<feature type="transmembrane region" description="Helical" evidence="3">
    <location>
        <begin position="52"/>
        <end position="77"/>
    </location>
</feature>
<keyword evidence="5" id="KW-1185">Reference proteome</keyword>
<comment type="similarity">
    <text evidence="2">Belongs to the ustYa family.</text>
</comment>
<sequence>MKSTADEIFASRNHHSYEKASSSDEDHLLCENGSFLDQKTHRSRHDAPSKYGLIRTAVLICSVVLNVCLLGFLISMYSLRGPSNPIFPESLYCTLVIFSYFEKWELSAVVLTTHTNNLAPLQDAIRYKTVLFTSGFGSQKTKYMGNSTAADDAWKALYPRTVVRIPKSSADQLVNQTIPLNGDEEHFPVLISVFHEMHCLDSIRHIYFGHTKGFDQNPVINEAILAPEHIDHCFDSLRQTLMCGGDVAPMPYKWVEERKKALGHLDVQHTCRDYEALLEWAGRPEHDITGWDEKIKPTSIP</sequence>
<keyword evidence="3" id="KW-0472">Membrane</keyword>
<evidence type="ECO:0000256" key="2">
    <source>
        <dbReference type="ARBA" id="ARBA00035112"/>
    </source>
</evidence>
<protein>
    <recommendedName>
        <fullName evidence="6">Tat pathway signal sequence</fullName>
    </recommendedName>
</protein>
<keyword evidence="3" id="KW-0812">Transmembrane</keyword>
<evidence type="ECO:0000313" key="5">
    <source>
        <dbReference type="Proteomes" id="UP000031186"/>
    </source>
</evidence>
<feature type="non-terminal residue" evidence="4">
    <location>
        <position position="1"/>
    </location>
</feature>
<dbReference type="InterPro" id="IPR021765">
    <property type="entry name" value="UstYa-like"/>
</dbReference>
<gene>
    <name evidence="4" type="ORF">MAN_06327</name>
</gene>
<dbReference type="VEuPathDB" id="FungiDB:MAN_06327"/>
<dbReference type="AlphaFoldDB" id="A0A0B4FHJ7"/>
<dbReference type="HOGENOM" id="CLU_042941_2_0_1"/>
<dbReference type="PANTHER" id="PTHR33365">
    <property type="entry name" value="YALI0B05434P"/>
    <property type="match status" value="1"/>
</dbReference>
<evidence type="ECO:0008006" key="6">
    <source>
        <dbReference type="Google" id="ProtNLM"/>
    </source>
</evidence>
<comment type="caution">
    <text evidence="4">The sequence shown here is derived from an EMBL/GenBank/DDBJ whole genome shotgun (WGS) entry which is preliminary data.</text>
</comment>
<accession>A0A0B4FHJ7</accession>
<organism evidence="4 5">
    <name type="scientific">Metarhizium anisopliae (strain ARSEF 549)</name>
    <dbReference type="NCBI Taxonomy" id="3151832"/>
    <lineage>
        <taxon>Eukaryota</taxon>
        <taxon>Fungi</taxon>
        <taxon>Dikarya</taxon>
        <taxon>Ascomycota</taxon>
        <taxon>Pezizomycotina</taxon>
        <taxon>Sordariomycetes</taxon>
        <taxon>Hypocreomycetidae</taxon>
        <taxon>Hypocreales</taxon>
        <taxon>Clavicipitaceae</taxon>
        <taxon>Metarhizium</taxon>
    </lineage>
</organism>
<dbReference type="GO" id="GO:0043386">
    <property type="term" value="P:mycotoxin biosynthetic process"/>
    <property type="evidence" value="ECO:0007669"/>
    <property type="project" value="InterPro"/>
</dbReference>
<comment type="pathway">
    <text evidence="1">Mycotoxin biosynthesis.</text>
</comment>